<dbReference type="InterPro" id="IPR043502">
    <property type="entry name" value="DNA/RNA_pol_sf"/>
</dbReference>
<name>A0A915V7P3_9VIRU</name>
<evidence type="ECO:0000256" key="3">
    <source>
        <dbReference type="ARBA" id="ARBA00022679"/>
    </source>
</evidence>
<keyword evidence="5 7" id="KW-0547">Nucleotide-binding</keyword>
<protein>
    <recommendedName>
        <fullName evidence="7">RNA-directed RNA polymerase</fullName>
        <ecNumber evidence="7">2.7.7.48</ecNumber>
    </recommendedName>
</protein>
<gene>
    <name evidence="8" type="primary">RdRp</name>
</gene>
<dbReference type="GO" id="GO:0000166">
    <property type="term" value="F:nucleotide binding"/>
    <property type="evidence" value="ECO:0007669"/>
    <property type="project" value="UniProtKB-KW"/>
</dbReference>
<proteinExistence type="inferred from homology"/>
<keyword evidence="7" id="KW-0693">Viral RNA replication</keyword>
<comment type="similarity">
    <text evidence="1">Belongs to the totiviridae RNA-directed RNA polymerase family.</text>
</comment>
<reference evidence="8" key="1">
    <citation type="submission" date="2021-06" db="EMBL/GenBank/DDBJ databases">
        <title>Omnipresence of partitiviruses in aggregate sheath spot symptom-associated fungal strains isolated from paddies in Thailand.</title>
        <authorList>
            <person name="Neang S."/>
            <person name="Bincader S."/>
            <person name="Rangsuwan S."/>
            <person name="Keawmanee P."/>
            <person name="Rin S."/>
            <person name="Das S."/>
            <person name="Kondo H."/>
            <person name="Suzuki N."/>
            <person name="Salaipeth L."/>
            <person name="Rattanakreetakul C."/>
            <person name="Pongpisutta R."/>
            <person name="Arakawa M."/>
            <person name="Chiba S."/>
        </authorList>
    </citation>
    <scope>NUCLEOTIDE SEQUENCE</scope>
    <source>
        <strain evidence="8">NsVV1-T109</strain>
    </source>
</reference>
<evidence type="ECO:0000313" key="8">
    <source>
        <dbReference type="EMBL" id="BCY26965.1"/>
    </source>
</evidence>
<evidence type="ECO:0000256" key="1">
    <source>
        <dbReference type="ARBA" id="ARBA00010455"/>
    </source>
</evidence>
<organism evidence="8">
    <name type="scientific">Nigrospora sphaerica victorivirus 1</name>
    <dbReference type="NCBI Taxonomy" id="2851965"/>
    <lineage>
        <taxon>Viruses</taxon>
        <taxon>Riboviria</taxon>
        <taxon>Orthornavirae</taxon>
        <taxon>Duplornaviricota</taxon>
        <taxon>Chrymotiviricetes</taxon>
        <taxon>Ghabrivirales</taxon>
        <taxon>Alphatotivirineae</taxon>
        <taxon>Pseudototiviridae</taxon>
        <taxon>Victorivirus</taxon>
    </lineage>
</organism>
<evidence type="ECO:0000256" key="5">
    <source>
        <dbReference type="ARBA" id="ARBA00022741"/>
    </source>
</evidence>
<accession>A0A915V7P3</accession>
<dbReference type="EMBL" id="LC637862">
    <property type="protein sequence ID" value="BCY26965.1"/>
    <property type="molecule type" value="Genomic_RNA"/>
</dbReference>
<keyword evidence="4 7" id="KW-0548">Nucleotidyltransferase</keyword>
<comment type="catalytic activity">
    <reaction evidence="6 7">
        <text>RNA(n) + a ribonucleoside 5'-triphosphate = RNA(n+1) + diphosphate</text>
        <dbReference type="Rhea" id="RHEA:21248"/>
        <dbReference type="Rhea" id="RHEA-COMP:14527"/>
        <dbReference type="Rhea" id="RHEA-COMP:17342"/>
        <dbReference type="ChEBI" id="CHEBI:33019"/>
        <dbReference type="ChEBI" id="CHEBI:61557"/>
        <dbReference type="ChEBI" id="CHEBI:140395"/>
        <dbReference type="EC" id="2.7.7.48"/>
    </reaction>
</comment>
<evidence type="ECO:0000256" key="6">
    <source>
        <dbReference type="ARBA" id="ARBA00048744"/>
    </source>
</evidence>
<dbReference type="Pfam" id="PF02123">
    <property type="entry name" value="RdRP_4"/>
    <property type="match status" value="1"/>
</dbReference>
<keyword evidence="3 7" id="KW-0808">Transferase</keyword>
<dbReference type="GO" id="GO:0006351">
    <property type="term" value="P:DNA-templated transcription"/>
    <property type="evidence" value="ECO:0007669"/>
    <property type="project" value="InterPro"/>
</dbReference>
<dbReference type="GO" id="GO:0003968">
    <property type="term" value="F:RNA-directed RNA polymerase activity"/>
    <property type="evidence" value="ECO:0007669"/>
    <property type="project" value="UniProtKB-KW"/>
</dbReference>
<dbReference type="GO" id="GO:0003723">
    <property type="term" value="F:RNA binding"/>
    <property type="evidence" value="ECO:0007669"/>
    <property type="project" value="InterPro"/>
</dbReference>
<evidence type="ECO:0000256" key="7">
    <source>
        <dbReference type="RuleBase" id="RU364050"/>
    </source>
</evidence>
<dbReference type="SUPFAM" id="SSF56672">
    <property type="entry name" value="DNA/RNA polymerases"/>
    <property type="match status" value="1"/>
</dbReference>
<evidence type="ECO:0000256" key="2">
    <source>
        <dbReference type="ARBA" id="ARBA00022484"/>
    </source>
</evidence>
<keyword evidence="2 7" id="KW-0696">RNA-directed RNA polymerase</keyword>
<sequence length="832" mass="91299">MSLQSRSEAYALLGERLLATLSAFPDIVKAYSGIDFTRKLIRLSGDTDKLQRVHPLLPACVSLLLVDYPMQLNSDYASVLRIVRHSFDFSFLNTNATDAWTWHDSLKGLTGSRLHRALGRLAANDKAFRTAVFPKKAHAAAGVKVNIKLGPLARAWATMYSLGDLGKALLACGPMYNDRVCSFLLLAQTYRARFGAEGMEWAAAMVRQPKNAGGLSNALKSLGANTTEPGNFFVEGKVLQGRYDLSIDMDAEVEKRVVQEAVDEQVIPLTPQLRQAIKYILDIELGANTVALPDMDDWWTSRWLWCVNGAENALSDGALGLPRGRDGQRYRRMASEEVVANPVPDWDCKTLVSASVKLECGKDRAIFACDTLSYFAFTYLLNPIQDAWRGERVILDPGRGGHYGIAKRIRGCQRGGGVNLMLDYDDFNSHHSTEVMQALFEETLNHTDAPTWYREKILKSLDNVFISYGGRLRHVKGTLMSGHRGTTFVNSVLNAAYVCAAIGIPAFRALISLHAGDDVYMRVNTLGSCDSVLTATRNFGCRMNPTKQSIGFVGAEFLRIGIGPTYAVGYLCRSIATLVAGNWTTLEAMDPLNSLTSAISTTRSCMNRGAVPQITTLLAGSYAGLYGYRKQALAELLSGRAVLGKGPVYNTGHYLIEYTVREEKPPDKDIPHGTGMYATLAYLANHVSPVERTAIDMVQPALVSMMLESSFGKARTTKSSQRPARPVLVRSRPRVANGFAIASELWNVATRRGVLTSSPLIRLFEKRLNDSQLRELVTLAGGDGNARDIRTEAFGAEGSSANIMGYLPYSDASQYCKRTTAGNILVPYNIRT</sequence>
<dbReference type="InterPro" id="IPR001795">
    <property type="entry name" value="RNA-dir_pol_luteovirus"/>
</dbReference>
<evidence type="ECO:0000256" key="4">
    <source>
        <dbReference type="ARBA" id="ARBA00022695"/>
    </source>
</evidence>
<dbReference type="EC" id="2.7.7.48" evidence="7"/>